<dbReference type="InterPro" id="IPR052654">
    <property type="entry name" value="CS_Sulfotransferase"/>
</dbReference>
<evidence type="ECO:0000256" key="1">
    <source>
        <dbReference type="SAM" id="Phobius"/>
    </source>
</evidence>
<dbReference type="InterPro" id="IPR000863">
    <property type="entry name" value="Sulfotransferase_dom"/>
</dbReference>
<dbReference type="Gene3D" id="3.40.50.300">
    <property type="entry name" value="P-loop containing nucleotide triphosphate hydrolases"/>
    <property type="match status" value="1"/>
</dbReference>
<keyword evidence="1" id="KW-0812">Transmembrane</keyword>
<evidence type="ECO:0000259" key="2">
    <source>
        <dbReference type="Pfam" id="PF00685"/>
    </source>
</evidence>
<comment type="caution">
    <text evidence="3">The sequence shown here is derived from an EMBL/GenBank/DDBJ whole genome shotgun (WGS) entry which is preliminary data.</text>
</comment>
<keyword evidence="1" id="KW-1133">Transmembrane helix</keyword>
<keyword evidence="1" id="KW-0472">Membrane</keyword>
<dbReference type="EMBL" id="CAXITT010000432">
    <property type="protein sequence ID" value="CAL1541435.1"/>
    <property type="molecule type" value="Genomic_DNA"/>
</dbReference>
<dbReference type="SUPFAM" id="SSF52540">
    <property type="entry name" value="P-loop containing nucleoside triphosphate hydrolases"/>
    <property type="match status" value="1"/>
</dbReference>
<dbReference type="PANTHER" id="PTHR15723:SF0">
    <property type="entry name" value="CARBOHYDRATE SULFOTRANSFERASE 15"/>
    <property type="match status" value="1"/>
</dbReference>
<dbReference type="InterPro" id="IPR027417">
    <property type="entry name" value="P-loop_NTPase"/>
</dbReference>
<sequence length="413" mass="48591">MLHGTSSTVIFGSRTMRTCVIVLASISAVFLVMQVTWTNVNVRNSLNQISRFSFLDNFETKVIVEDPPCLDRLATKFNRVEDIFCLNLPKFLPELKNPCFYEYVLNNKRRLRCLPYFYIIGMDKSGSTDLHGRLAKHPLVYGNLGSMDKETQFWSWNRYGFMNKRKGELKATLDMYMDLFSHTAEIIDSHNDTHIITGDATPMDLWDFRGWTMIPQNQGLEEPWILTPHFLRYIHKGAPKLLIQFREPVERLYSDYIFLNYGKDPIEFHKHAIQAIDMMHSCFRNHSKRYCYLDDTLYQKLPARIHLGCYSMFLKEWFQVFPRSAFHVTRTTEYTNNMAETLDGVFKFLDIPSVSSELMADILNQTRRHVTSLKHGVVLPETRVALRSFYEECNRETAMLLEDDRFLWLDHYS</sequence>
<feature type="domain" description="Sulfotransferase" evidence="2">
    <location>
        <begin position="118"/>
        <end position="367"/>
    </location>
</feature>
<feature type="transmembrane region" description="Helical" evidence="1">
    <location>
        <begin position="20"/>
        <end position="37"/>
    </location>
</feature>
<name>A0AAV2I3Z0_LYMST</name>
<reference evidence="3 4" key="1">
    <citation type="submission" date="2024-04" db="EMBL/GenBank/DDBJ databases">
        <authorList>
            <consortium name="Genoscope - CEA"/>
            <person name="William W."/>
        </authorList>
    </citation>
    <scope>NUCLEOTIDE SEQUENCE [LARGE SCALE GENOMIC DNA]</scope>
</reference>
<evidence type="ECO:0000313" key="3">
    <source>
        <dbReference type="EMBL" id="CAL1541435.1"/>
    </source>
</evidence>
<dbReference type="GO" id="GO:0050659">
    <property type="term" value="F:N-acetylgalactosamine 4-sulfate 6-O-sulfotransferase activity"/>
    <property type="evidence" value="ECO:0007669"/>
    <property type="project" value="TreeGrafter"/>
</dbReference>
<gene>
    <name evidence="3" type="ORF">GSLYS_00015041001</name>
</gene>
<protein>
    <recommendedName>
        <fullName evidence="2">Sulfotransferase domain-containing protein</fullName>
    </recommendedName>
</protein>
<proteinExistence type="predicted"/>
<dbReference type="GO" id="GO:0019319">
    <property type="term" value="P:hexose biosynthetic process"/>
    <property type="evidence" value="ECO:0007669"/>
    <property type="project" value="TreeGrafter"/>
</dbReference>
<organism evidence="3 4">
    <name type="scientific">Lymnaea stagnalis</name>
    <name type="common">Great pond snail</name>
    <name type="synonym">Helix stagnalis</name>
    <dbReference type="NCBI Taxonomy" id="6523"/>
    <lineage>
        <taxon>Eukaryota</taxon>
        <taxon>Metazoa</taxon>
        <taxon>Spiralia</taxon>
        <taxon>Lophotrochozoa</taxon>
        <taxon>Mollusca</taxon>
        <taxon>Gastropoda</taxon>
        <taxon>Heterobranchia</taxon>
        <taxon>Euthyneura</taxon>
        <taxon>Panpulmonata</taxon>
        <taxon>Hygrophila</taxon>
        <taxon>Lymnaeoidea</taxon>
        <taxon>Lymnaeidae</taxon>
        <taxon>Lymnaea</taxon>
    </lineage>
</organism>
<dbReference type="Proteomes" id="UP001497497">
    <property type="component" value="Unassembled WGS sequence"/>
</dbReference>
<evidence type="ECO:0000313" key="4">
    <source>
        <dbReference type="Proteomes" id="UP001497497"/>
    </source>
</evidence>
<dbReference type="AlphaFoldDB" id="A0AAV2I3Z0"/>
<dbReference type="Pfam" id="PF00685">
    <property type="entry name" value="Sulfotransfer_1"/>
    <property type="match status" value="1"/>
</dbReference>
<dbReference type="PANTHER" id="PTHR15723">
    <property type="entry name" value="CARBOHYDRATE SULFOTRANSFERASE 15"/>
    <property type="match status" value="1"/>
</dbReference>
<accession>A0AAV2I3Z0</accession>
<keyword evidence="4" id="KW-1185">Reference proteome</keyword>